<protein>
    <submittedName>
        <fullName evidence="1">Uncharacterized protein</fullName>
    </submittedName>
</protein>
<evidence type="ECO:0000313" key="2">
    <source>
        <dbReference type="Proteomes" id="UP001163321"/>
    </source>
</evidence>
<gene>
    <name evidence="1" type="ORF">PsorP6_002391</name>
</gene>
<name>A0ACC0WWX0_9STRA</name>
<dbReference type="Proteomes" id="UP001163321">
    <property type="component" value="Chromosome 1"/>
</dbReference>
<accession>A0ACC0WWX0</accession>
<sequence length="103" mass="11223">MVADGRLRRMEEVARGAMEVVKAVRDAQVAVEEPTRESTGHLKVDIPQQTQGGDGSGGGKLQASVSSDQANARISLGAASQQSFQFVWSLVLRLEFLRRKKLQ</sequence>
<evidence type="ECO:0000313" key="1">
    <source>
        <dbReference type="EMBL" id="KAI9922535.1"/>
    </source>
</evidence>
<keyword evidence="2" id="KW-1185">Reference proteome</keyword>
<proteinExistence type="predicted"/>
<dbReference type="EMBL" id="CM047580">
    <property type="protein sequence ID" value="KAI9922535.1"/>
    <property type="molecule type" value="Genomic_DNA"/>
</dbReference>
<comment type="caution">
    <text evidence="1">The sequence shown here is derived from an EMBL/GenBank/DDBJ whole genome shotgun (WGS) entry which is preliminary data.</text>
</comment>
<reference evidence="1 2" key="1">
    <citation type="journal article" date="2022" name="bioRxiv">
        <title>The genome of the oomycete Peronosclerospora sorghi, a cosmopolitan pathogen of maize and sorghum, is inflated with dispersed pseudogenes.</title>
        <authorList>
            <person name="Fletcher K."/>
            <person name="Martin F."/>
            <person name="Isakeit T."/>
            <person name="Cavanaugh K."/>
            <person name="Magill C."/>
            <person name="Michelmore R."/>
        </authorList>
    </citation>
    <scope>NUCLEOTIDE SEQUENCE [LARGE SCALE GENOMIC DNA]</scope>
    <source>
        <strain evidence="1">P6</strain>
    </source>
</reference>
<organism evidence="1 2">
    <name type="scientific">Peronosclerospora sorghi</name>
    <dbReference type="NCBI Taxonomy" id="230839"/>
    <lineage>
        <taxon>Eukaryota</taxon>
        <taxon>Sar</taxon>
        <taxon>Stramenopiles</taxon>
        <taxon>Oomycota</taxon>
        <taxon>Peronosporomycetes</taxon>
        <taxon>Peronosporales</taxon>
        <taxon>Peronosporaceae</taxon>
        <taxon>Peronosclerospora</taxon>
    </lineage>
</organism>